<evidence type="ECO:0000313" key="2">
    <source>
        <dbReference type="Proteomes" id="UP000199516"/>
    </source>
</evidence>
<gene>
    <name evidence="1" type="ORF">SAMN05192532_101522</name>
</gene>
<evidence type="ECO:0008006" key="3">
    <source>
        <dbReference type="Google" id="ProtNLM"/>
    </source>
</evidence>
<dbReference type="InterPro" id="IPR025373">
    <property type="entry name" value="DUF4363"/>
</dbReference>
<dbReference type="Proteomes" id="UP000199516">
    <property type="component" value="Unassembled WGS sequence"/>
</dbReference>
<dbReference type="STRING" id="930128.SAMN05192532_101522"/>
<dbReference type="AlphaFoldDB" id="A0A1I1ZY06"/>
<reference evidence="1 2" key="1">
    <citation type="submission" date="2016-10" db="EMBL/GenBank/DDBJ databases">
        <authorList>
            <person name="de Groot N.N."/>
        </authorList>
    </citation>
    <scope>NUCLEOTIDE SEQUENCE [LARGE SCALE GENOMIC DNA]</scope>
    <source>
        <strain evidence="1 2">DSM 23995</strain>
    </source>
</reference>
<dbReference type="OrthoDB" id="1739442at2"/>
<keyword evidence="2" id="KW-1185">Reference proteome</keyword>
<evidence type="ECO:0000313" key="1">
    <source>
        <dbReference type="EMBL" id="SFE36551.1"/>
    </source>
</evidence>
<dbReference type="EMBL" id="FONT01000001">
    <property type="protein sequence ID" value="SFE36551.1"/>
    <property type="molecule type" value="Genomic_DNA"/>
</dbReference>
<dbReference type="Pfam" id="PF14276">
    <property type="entry name" value="DUF4363"/>
    <property type="match status" value="1"/>
</dbReference>
<sequence>MITLNKMLLYCIPTLFMLLSAALLAGGTWIKEPLGEKHDIMAQMEYMHSLIDKKEWEKASDEYDNVEASWETISKRVQFSVERDDLEAINETLAKIKGGMKQKDTSIVYPELYYFYELWEQLG</sequence>
<proteinExistence type="predicted"/>
<accession>A0A1I1ZY06</accession>
<name>A0A1I1ZY06_9BACI</name>
<protein>
    <recommendedName>
        <fullName evidence="3">DUF4363 family protein</fullName>
    </recommendedName>
</protein>
<organism evidence="1 2">
    <name type="scientific">Alteribacillus iranensis</name>
    <dbReference type="NCBI Taxonomy" id="930128"/>
    <lineage>
        <taxon>Bacteria</taxon>
        <taxon>Bacillati</taxon>
        <taxon>Bacillota</taxon>
        <taxon>Bacilli</taxon>
        <taxon>Bacillales</taxon>
        <taxon>Bacillaceae</taxon>
        <taxon>Alteribacillus</taxon>
    </lineage>
</organism>